<proteinExistence type="predicted"/>
<accession>A0A0C4E1V1</accession>
<reference evidence="4" key="1">
    <citation type="submission" date="2010-05" db="EMBL/GenBank/DDBJ databases">
        <title>The genome sequence of Magnaporthe poae strain ATCC 64411.</title>
        <authorList>
            <person name="Ma L.-J."/>
            <person name="Dead R."/>
            <person name="Young S."/>
            <person name="Zeng Q."/>
            <person name="Koehrsen M."/>
            <person name="Alvarado L."/>
            <person name="Berlin A."/>
            <person name="Chapman S.B."/>
            <person name="Chen Z."/>
            <person name="Freedman E."/>
            <person name="Gellesch M."/>
            <person name="Goldberg J."/>
            <person name="Griggs A."/>
            <person name="Gujja S."/>
            <person name="Heilman E.R."/>
            <person name="Heiman D."/>
            <person name="Hepburn T."/>
            <person name="Howarth C."/>
            <person name="Jen D."/>
            <person name="Larson L."/>
            <person name="Mehta T."/>
            <person name="Neiman D."/>
            <person name="Pearson M."/>
            <person name="Roberts A."/>
            <person name="Saif S."/>
            <person name="Shea T."/>
            <person name="Shenoy N."/>
            <person name="Sisk P."/>
            <person name="Stolte C."/>
            <person name="Sykes S."/>
            <person name="Walk T."/>
            <person name="White J."/>
            <person name="Yandava C."/>
            <person name="Haas B."/>
            <person name="Nusbaum C."/>
            <person name="Birren B."/>
        </authorList>
    </citation>
    <scope>NUCLEOTIDE SEQUENCE [LARGE SCALE GENOMIC DNA]</scope>
    <source>
        <strain evidence="4">ATCC 64411 / 73-15</strain>
    </source>
</reference>
<keyword evidence="4" id="KW-1185">Reference proteome</keyword>
<reference evidence="2" key="3">
    <citation type="submission" date="2011-03" db="EMBL/GenBank/DDBJ databases">
        <title>Annotation of Magnaporthe poae ATCC 64411.</title>
        <authorList>
            <person name="Ma L.-J."/>
            <person name="Dead R."/>
            <person name="Young S.K."/>
            <person name="Zeng Q."/>
            <person name="Gargeya S."/>
            <person name="Fitzgerald M."/>
            <person name="Haas B."/>
            <person name="Abouelleil A."/>
            <person name="Alvarado L."/>
            <person name="Arachchi H.M."/>
            <person name="Berlin A."/>
            <person name="Brown A."/>
            <person name="Chapman S.B."/>
            <person name="Chen Z."/>
            <person name="Dunbar C."/>
            <person name="Freedman E."/>
            <person name="Gearin G."/>
            <person name="Gellesch M."/>
            <person name="Goldberg J."/>
            <person name="Griggs A."/>
            <person name="Gujja S."/>
            <person name="Heiman D."/>
            <person name="Howarth C."/>
            <person name="Larson L."/>
            <person name="Lui A."/>
            <person name="MacDonald P.J.P."/>
            <person name="Mehta T."/>
            <person name="Montmayeur A."/>
            <person name="Murphy C."/>
            <person name="Neiman D."/>
            <person name="Pearson M."/>
            <person name="Priest M."/>
            <person name="Roberts A."/>
            <person name="Saif S."/>
            <person name="Shea T."/>
            <person name="Shenoy N."/>
            <person name="Sisk P."/>
            <person name="Stolte C."/>
            <person name="Sykes S."/>
            <person name="Yandava C."/>
            <person name="Wortman J."/>
            <person name="Nusbaum C."/>
            <person name="Birren B."/>
        </authorList>
    </citation>
    <scope>NUCLEOTIDE SEQUENCE</scope>
    <source>
        <strain evidence="2">ATCC 64411</strain>
    </source>
</reference>
<feature type="transmembrane region" description="Helical" evidence="1">
    <location>
        <begin position="115"/>
        <end position="134"/>
    </location>
</feature>
<dbReference type="EMBL" id="ADBL01001544">
    <property type="status" value="NOT_ANNOTATED_CDS"/>
    <property type="molecule type" value="Genomic_DNA"/>
</dbReference>
<evidence type="ECO:0000313" key="2">
    <source>
        <dbReference type="EMBL" id="KLU87372.1"/>
    </source>
</evidence>
<feature type="transmembrane region" description="Helical" evidence="1">
    <location>
        <begin position="211"/>
        <end position="234"/>
    </location>
</feature>
<name>A0A0C4E1V1_MAGP6</name>
<keyword evidence="1" id="KW-0472">Membrane</keyword>
<evidence type="ECO:0000313" key="4">
    <source>
        <dbReference type="Proteomes" id="UP000011715"/>
    </source>
</evidence>
<dbReference type="VEuPathDB" id="FungiDB:MAPG_06372"/>
<reference evidence="3" key="4">
    <citation type="journal article" date="2015" name="G3 (Bethesda)">
        <title>Genome sequences of three phytopathogenic species of the Magnaporthaceae family of fungi.</title>
        <authorList>
            <person name="Okagaki L.H."/>
            <person name="Nunes C.C."/>
            <person name="Sailsbery J."/>
            <person name="Clay B."/>
            <person name="Brown D."/>
            <person name="John T."/>
            <person name="Oh Y."/>
            <person name="Young N."/>
            <person name="Fitzgerald M."/>
            <person name="Haas B.J."/>
            <person name="Zeng Q."/>
            <person name="Young S."/>
            <person name="Adiconis X."/>
            <person name="Fan L."/>
            <person name="Levin J.Z."/>
            <person name="Mitchell T.K."/>
            <person name="Okubara P.A."/>
            <person name="Farman M.L."/>
            <person name="Kohn L.M."/>
            <person name="Birren B."/>
            <person name="Ma L.-J."/>
            <person name="Dean R.A."/>
        </authorList>
    </citation>
    <scope>NUCLEOTIDE SEQUENCE</scope>
    <source>
        <strain evidence="3">ATCC 64411 / 73-15</strain>
    </source>
</reference>
<evidence type="ECO:0000313" key="3">
    <source>
        <dbReference type="EnsemblFungi" id="MAPG_06372T0"/>
    </source>
</evidence>
<sequence length="239" mass="27587">MITTPTKRTKQRRFLLCLFPLPPILVFPCARILLSDFLFLHLTTLHSCLGRYLSAALFSAHIFSATHVHTNRYGFSTYSTFCIQSHAVRRSRVRNETNRDKCDKMPTHPNSVSKSAAVLLFLIPLPLPLFLISARNKIFSFFSVSFFCISLRLVFDFDVLLFFSLGRHRYGFWLWQQASKAFLDLVIFIFLAFFLFPCSCFYHLQVVCLCLFFPMAFSLGFQAISLFPSSISYFPCSLS</sequence>
<feature type="transmembrane region" description="Helical" evidence="1">
    <location>
        <begin position="141"/>
        <end position="165"/>
    </location>
</feature>
<protein>
    <submittedName>
        <fullName evidence="2 3">Uncharacterized protein</fullName>
    </submittedName>
</protein>
<dbReference type="Proteomes" id="UP000011715">
    <property type="component" value="Unassembled WGS sequence"/>
</dbReference>
<evidence type="ECO:0000256" key="1">
    <source>
        <dbReference type="SAM" id="Phobius"/>
    </source>
</evidence>
<dbReference type="EnsemblFungi" id="MAPG_06372T0">
    <property type="protein sequence ID" value="MAPG_06372T0"/>
    <property type="gene ID" value="MAPG_06372"/>
</dbReference>
<reference evidence="3" key="5">
    <citation type="submission" date="2015-06" db="UniProtKB">
        <authorList>
            <consortium name="EnsemblFungi"/>
        </authorList>
    </citation>
    <scope>IDENTIFICATION</scope>
    <source>
        <strain evidence="3">ATCC 64411</strain>
    </source>
</reference>
<dbReference type="EMBL" id="GL876970">
    <property type="protein sequence ID" value="KLU87372.1"/>
    <property type="molecule type" value="Genomic_DNA"/>
</dbReference>
<keyword evidence="1" id="KW-1133">Transmembrane helix</keyword>
<dbReference type="AlphaFoldDB" id="A0A0C4E1V1"/>
<gene>
    <name evidence="2" type="ORF">MAPG_06372</name>
</gene>
<feature type="transmembrane region" description="Helical" evidence="1">
    <location>
        <begin position="14"/>
        <end position="34"/>
    </location>
</feature>
<organism evidence="3 4">
    <name type="scientific">Magnaporthiopsis poae (strain ATCC 64411 / 73-15)</name>
    <name type="common">Kentucky bluegrass fungus</name>
    <name type="synonym">Magnaporthe poae</name>
    <dbReference type="NCBI Taxonomy" id="644358"/>
    <lineage>
        <taxon>Eukaryota</taxon>
        <taxon>Fungi</taxon>
        <taxon>Dikarya</taxon>
        <taxon>Ascomycota</taxon>
        <taxon>Pezizomycotina</taxon>
        <taxon>Sordariomycetes</taxon>
        <taxon>Sordariomycetidae</taxon>
        <taxon>Magnaporthales</taxon>
        <taxon>Magnaporthaceae</taxon>
        <taxon>Magnaporthiopsis</taxon>
    </lineage>
</organism>
<keyword evidence="1" id="KW-0812">Transmembrane</keyword>
<reference evidence="2" key="2">
    <citation type="submission" date="2010-05" db="EMBL/GenBank/DDBJ databases">
        <title>The Genome Sequence of Magnaporthe poae strain ATCC 64411.</title>
        <authorList>
            <consortium name="The Broad Institute Genome Sequencing Platform"/>
            <consortium name="Broad Institute Genome Sequencing Center for Infectious Disease"/>
            <person name="Ma L.-J."/>
            <person name="Dead R."/>
            <person name="Young S."/>
            <person name="Zeng Q."/>
            <person name="Koehrsen M."/>
            <person name="Alvarado L."/>
            <person name="Berlin A."/>
            <person name="Chapman S.B."/>
            <person name="Chen Z."/>
            <person name="Freedman E."/>
            <person name="Gellesch M."/>
            <person name="Goldberg J."/>
            <person name="Griggs A."/>
            <person name="Gujja S."/>
            <person name="Heilman E.R."/>
            <person name="Heiman D."/>
            <person name="Hepburn T."/>
            <person name="Howarth C."/>
            <person name="Jen D."/>
            <person name="Larson L."/>
            <person name="Mehta T."/>
            <person name="Neiman D."/>
            <person name="Pearson M."/>
            <person name="Roberts A."/>
            <person name="Saif S."/>
            <person name="Shea T."/>
            <person name="Shenoy N."/>
            <person name="Sisk P."/>
            <person name="Stolte C."/>
            <person name="Sykes S."/>
            <person name="Walk T."/>
            <person name="White J."/>
            <person name="Yandava C."/>
            <person name="Haas B."/>
            <person name="Nusbaum C."/>
            <person name="Birren B."/>
        </authorList>
    </citation>
    <scope>NUCLEOTIDE SEQUENCE</scope>
    <source>
        <strain evidence="2">ATCC 64411</strain>
    </source>
</reference>